<feature type="region of interest" description="Disordered" evidence="1">
    <location>
        <begin position="28"/>
        <end position="75"/>
    </location>
</feature>
<dbReference type="AlphaFoldDB" id="A0AAV7U919"/>
<protein>
    <submittedName>
        <fullName evidence="2">Uncharacterized protein</fullName>
    </submittedName>
</protein>
<name>A0AAV7U919_PLEWA</name>
<dbReference type="EMBL" id="JANPWB010000005">
    <property type="protein sequence ID" value="KAJ1185323.1"/>
    <property type="molecule type" value="Genomic_DNA"/>
</dbReference>
<keyword evidence="3" id="KW-1185">Reference proteome</keyword>
<sequence>MCRRAAGSPRPRAQRAATLLRACRRPGAATAVRDSGQGTAAQAPRLAQAQHTSVAALPRGCRNEASNDLGSRTLH</sequence>
<proteinExistence type="predicted"/>
<evidence type="ECO:0000313" key="3">
    <source>
        <dbReference type="Proteomes" id="UP001066276"/>
    </source>
</evidence>
<organism evidence="2 3">
    <name type="scientific">Pleurodeles waltl</name>
    <name type="common">Iberian ribbed newt</name>
    <dbReference type="NCBI Taxonomy" id="8319"/>
    <lineage>
        <taxon>Eukaryota</taxon>
        <taxon>Metazoa</taxon>
        <taxon>Chordata</taxon>
        <taxon>Craniata</taxon>
        <taxon>Vertebrata</taxon>
        <taxon>Euteleostomi</taxon>
        <taxon>Amphibia</taxon>
        <taxon>Batrachia</taxon>
        <taxon>Caudata</taxon>
        <taxon>Salamandroidea</taxon>
        <taxon>Salamandridae</taxon>
        <taxon>Pleurodelinae</taxon>
        <taxon>Pleurodeles</taxon>
    </lineage>
</organism>
<evidence type="ECO:0000256" key="1">
    <source>
        <dbReference type="SAM" id="MobiDB-lite"/>
    </source>
</evidence>
<gene>
    <name evidence="2" type="ORF">NDU88_002117</name>
</gene>
<dbReference type="Proteomes" id="UP001066276">
    <property type="component" value="Chromosome 3_1"/>
</dbReference>
<reference evidence="2" key="1">
    <citation type="journal article" date="2022" name="bioRxiv">
        <title>Sequencing and chromosome-scale assembly of the giantPleurodeles waltlgenome.</title>
        <authorList>
            <person name="Brown T."/>
            <person name="Elewa A."/>
            <person name="Iarovenko S."/>
            <person name="Subramanian E."/>
            <person name="Araus A.J."/>
            <person name="Petzold A."/>
            <person name="Susuki M."/>
            <person name="Suzuki K.-i.T."/>
            <person name="Hayashi T."/>
            <person name="Toyoda A."/>
            <person name="Oliveira C."/>
            <person name="Osipova E."/>
            <person name="Leigh N.D."/>
            <person name="Simon A."/>
            <person name="Yun M.H."/>
        </authorList>
    </citation>
    <scope>NUCLEOTIDE SEQUENCE</scope>
    <source>
        <strain evidence="2">20211129_DDA</strain>
        <tissue evidence="2">Liver</tissue>
    </source>
</reference>
<comment type="caution">
    <text evidence="2">The sequence shown here is derived from an EMBL/GenBank/DDBJ whole genome shotgun (WGS) entry which is preliminary data.</text>
</comment>
<feature type="compositionally biased region" description="Polar residues" evidence="1">
    <location>
        <begin position="64"/>
        <end position="75"/>
    </location>
</feature>
<evidence type="ECO:0000313" key="2">
    <source>
        <dbReference type="EMBL" id="KAJ1185323.1"/>
    </source>
</evidence>
<accession>A0AAV7U919</accession>